<gene>
    <name evidence="10" type="primary">rbbA</name>
    <name evidence="10" type="ORF">WNY77_01570</name>
</gene>
<dbReference type="Pfam" id="PF12698">
    <property type="entry name" value="ABC2_membrane_3"/>
    <property type="match status" value="1"/>
</dbReference>
<feature type="domain" description="ABC transporter" evidence="8">
    <location>
        <begin position="11"/>
        <end position="246"/>
    </location>
</feature>
<keyword evidence="11" id="KW-1185">Reference proteome</keyword>
<dbReference type="EMBL" id="JBBMQS010000001">
    <property type="protein sequence ID" value="MEM5496076.1"/>
    <property type="molecule type" value="Genomic_DNA"/>
</dbReference>
<sequence>MAMSDSAPLLASLQGINHTYGDVQALNDITLDIPAGMMVGLLGPDGVGKSTLLGLISGARKLQDGQLQVLNGDMRSSAHRKKAGPKIAYLPQGLGKNLYADLSVEENLDFFAKLFGQKSQERALRITQLTKATGLESFLHRPAGKLSGGMKQKLGLCCSLIHDPDLLILDEPTTGVDPLSRRQFWQLIAQIRSQRHQMSVVVSTAYMDEAEGFDWLVAMDAGKVLASGKPQELKNTTGTDDLESAFVALLPLEKRGNTEKLVIPPLEVTTEKPAIIARGITRKFDDFVAVDDVSFEIKAGEIFGFLGSNGCGKTTTMKMLTGLLPISSGEAFLFGKEVDASDMKTRMRVGFMSQAFSLYTELTVHENLLLHARLFHLSTEKTAQRIRALVKRFDLQSQLHTKAQSLPLGIRQRLSLAVAVIHEPEMLILDEPTSGVDPVARDVFWRLLVELSRRDKVTIFISTHFMNEALRCDRISLMHAGKVLVYDEPKHLVAAKQASTLEEAFIGYLEEAIGGKEAPENEEPSAALASIPSEPSTSLMEPLEVASNGSVSTKSTTTDNVFSLKRMLAFSYREIMEVMRDPVRLTFAFIGSALLLLVVSYGISLDVEDLTYAAYDNDRTPQSREYLSHFEGSRYFIKKPSIQSEDDLERRMQSNEITLALEIPAGFGRTLIRGETPSVSAWIDGANTTRAGTIEGYVSGVHVAYLTQLFAEQGYDIDDYVNVDLQPRYRYNPTFETIFSMGPKTPAMLLLLFPAILMAVSMAREKEIGTITNFFVTPTTRFEFLLGKQLPYIAIGMINFVTLTLLVVYLLKVPLTGSVTGLMLGAFFYVFAATGFGLLVSSITNTQVAAVFATAILTLMPTVMFSGMIQPTSTLEGGGYIIGTLWPATYYMHLSVAAFTKGLSVWQLMNDIYVLAIFGPVFVVVTALFLKKQEA</sequence>
<accession>A0ABU9SQC0</accession>
<dbReference type="PROSITE" id="PS51012">
    <property type="entry name" value="ABC_TM2"/>
    <property type="match status" value="1"/>
</dbReference>
<dbReference type="InterPro" id="IPR017871">
    <property type="entry name" value="ABC_transporter-like_CS"/>
</dbReference>
<dbReference type="Pfam" id="PF00005">
    <property type="entry name" value="ABC_tran"/>
    <property type="match status" value="2"/>
</dbReference>
<feature type="transmembrane region" description="Helical" evidence="7">
    <location>
        <begin position="849"/>
        <end position="868"/>
    </location>
</feature>
<feature type="transmembrane region" description="Helical" evidence="7">
    <location>
        <begin position="880"/>
        <end position="900"/>
    </location>
</feature>
<dbReference type="SUPFAM" id="SSF52540">
    <property type="entry name" value="P-loop containing nucleoside triphosphate hydrolases"/>
    <property type="match status" value="2"/>
</dbReference>
<dbReference type="InterPro" id="IPR047651">
    <property type="entry name" value="ABC2_perm_RbbA"/>
</dbReference>
<keyword evidence="5 7" id="KW-1133">Transmembrane helix</keyword>
<dbReference type="InterPro" id="IPR027417">
    <property type="entry name" value="P-loop_NTPase"/>
</dbReference>
<evidence type="ECO:0000256" key="5">
    <source>
        <dbReference type="ARBA" id="ARBA00022989"/>
    </source>
</evidence>
<evidence type="ECO:0000313" key="11">
    <source>
        <dbReference type="Proteomes" id="UP001461163"/>
    </source>
</evidence>
<evidence type="ECO:0000313" key="10">
    <source>
        <dbReference type="EMBL" id="MEM5496076.1"/>
    </source>
</evidence>
<feature type="transmembrane region" description="Helical" evidence="7">
    <location>
        <begin position="823"/>
        <end position="843"/>
    </location>
</feature>
<dbReference type="InterPro" id="IPR013525">
    <property type="entry name" value="ABC2_TM"/>
</dbReference>
<evidence type="ECO:0000259" key="8">
    <source>
        <dbReference type="PROSITE" id="PS50893"/>
    </source>
</evidence>
<dbReference type="PROSITE" id="PS50893">
    <property type="entry name" value="ABC_TRANSPORTER_2"/>
    <property type="match status" value="2"/>
</dbReference>
<evidence type="ECO:0000256" key="3">
    <source>
        <dbReference type="ARBA" id="ARBA00022741"/>
    </source>
</evidence>
<keyword evidence="4" id="KW-0067">ATP-binding</keyword>
<keyword evidence="6 7" id="KW-0472">Membrane</keyword>
<dbReference type="InterPro" id="IPR003439">
    <property type="entry name" value="ABC_transporter-like_ATP-bd"/>
</dbReference>
<organism evidence="10 11">
    <name type="scientific">Paraglaciecola mesophila</name>
    <dbReference type="NCBI Taxonomy" id="197222"/>
    <lineage>
        <taxon>Bacteria</taxon>
        <taxon>Pseudomonadati</taxon>
        <taxon>Pseudomonadota</taxon>
        <taxon>Gammaproteobacteria</taxon>
        <taxon>Alteromonadales</taxon>
        <taxon>Alteromonadaceae</taxon>
        <taxon>Paraglaciecola</taxon>
    </lineage>
</organism>
<dbReference type="PANTHER" id="PTHR43038:SF4">
    <property type="entry name" value="RIBOSOME-ASSOCIATED ATPASE"/>
    <property type="match status" value="1"/>
</dbReference>
<comment type="caution">
    <text evidence="10">The sequence shown here is derived from an EMBL/GenBank/DDBJ whole genome shotgun (WGS) entry which is preliminary data.</text>
</comment>
<dbReference type="CDD" id="cd03230">
    <property type="entry name" value="ABC_DR_subfamily_A"/>
    <property type="match status" value="2"/>
</dbReference>
<evidence type="ECO:0000256" key="4">
    <source>
        <dbReference type="ARBA" id="ARBA00022840"/>
    </source>
</evidence>
<dbReference type="Gene3D" id="3.40.1710.10">
    <property type="entry name" value="abc type-2 transporter like domain"/>
    <property type="match status" value="1"/>
</dbReference>
<dbReference type="RefSeq" id="WP_342880661.1">
    <property type="nucleotide sequence ID" value="NZ_JBBMQS010000001.1"/>
</dbReference>
<feature type="domain" description="ABC transmembrane type-2" evidence="9">
    <location>
        <begin position="703"/>
        <end position="933"/>
    </location>
</feature>
<feature type="transmembrane region" description="Helical" evidence="7">
    <location>
        <begin position="790"/>
        <end position="811"/>
    </location>
</feature>
<dbReference type="PANTHER" id="PTHR43038">
    <property type="entry name" value="ATP-BINDING CASSETTE, SUB-FAMILY H, MEMBER 1"/>
    <property type="match status" value="1"/>
</dbReference>
<comment type="subcellular location">
    <subcellularLocation>
        <location evidence="1">Membrane</location>
        <topology evidence="1">Multi-pass membrane protein</topology>
    </subcellularLocation>
</comment>
<dbReference type="Proteomes" id="UP001461163">
    <property type="component" value="Unassembled WGS sequence"/>
</dbReference>
<keyword evidence="2 7" id="KW-0812">Transmembrane</keyword>
<dbReference type="InterPro" id="IPR047817">
    <property type="entry name" value="ABC2_TM_bact-type"/>
</dbReference>
<name>A0ABU9SQC0_9ALTE</name>
<evidence type="ECO:0000259" key="9">
    <source>
        <dbReference type="PROSITE" id="PS51012"/>
    </source>
</evidence>
<dbReference type="InterPro" id="IPR003593">
    <property type="entry name" value="AAA+_ATPase"/>
</dbReference>
<evidence type="ECO:0000256" key="2">
    <source>
        <dbReference type="ARBA" id="ARBA00022692"/>
    </source>
</evidence>
<proteinExistence type="predicted"/>
<feature type="transmembrane region" description="Helical" evidence="7">
    <location>
        <begin position="585"/>
        <end position="603"/>
    </location>
</feature>
<dbReference type="Gene3D" id="3.40.50.300">
    <property type="entry name" value="P-loop containing nucleotide triphosphate hydrolases"/>
    <property type="match status" value="2"/>
</dbReference>
<feature type="transmembrane region" description="Helical" evidence="7">
    <location>
        <begin position="912"/>
        <end position="930"/>
    </location>
</feature>
<keyword evidence="3" id="KW-0547">Nucleotide-binding</keyword>
<protein>
    <submittedName>
        <fullName evidence="10">Ribosome-associated ATPase/putative transporter RbbA</fullName>
    </submittedName>
</protein>
<dbReference type="NCBIfam" id="NF033858">
    <property type="entry name" value="ABC2_perm_RbbA"/>
    <property type="match status" value="1"/>
</dbReference>
<evidence type="ECO:0000256" key="6">
    <source>
        <dbReference type="ARBA" id="ARBA00023136"/>
    </source>
</evidence>
<dbReference type="SMART" id="SM00382">
    <property type="entry name" value="AAA"/>
    <property type="match status" value="2"/>
</dbReference>
<evidence type="ECO:0000256" key="7">
    <source>
        <dbReference type="SAM" id="Phobius"/>
    </source>
</evidence>
<dbReference type="PROSITE" id="PS00211">
    <property type="entry name" value="ABC_TRANSPORTER_1"/>
    <property type="match status" value="1"/>
</dbReference>
<reference evidence="10 11" key="1">
    <citation type="submission" date="2024-03" db="EMBL/GenBank/DDBJ databases">
        <title>Community enrichment and isolation of bacterial strains for fucoidan degradation.</title>
        <authorList>
            <person name="Sichert A."/>
        </authorList>
    </citation>
    <scope>NUCLEOTIDE SEQUENCE [LARGE SCALE GENOMIC DNA]</scope>
    <source>
        <strain evidence="10 11">AS12</strain>
    </source>
</reference>
<feature type="domain" description="ABC transporter" evidence="8">
    <location>
        <begin position="275"/>
        <end position="505"/>
    </location>
</feature>
<evidence type="ECO:0000256" key="1">
    <source>
        <dbReference type="ARBA" id="ARBA00004141"/>
    </source>
</evidence>